<evidence type="ECO:0000259" key="3">
    <source>
        <dbReference type="Pfam" id="PF06761"/>
    </source>
</evidence>
<reference evidence="5" key="1">
    <citation type="submission" date="2022-07" db="EMBL/GenBank/DDBJ databases">
        <title>Pseudomonas nunamit sp. nov. an antifungal species isolated from Greenland.</title>
        <authorList>
            <person name="Ntana F."/>
            <person name="Hennessy R.C."/>
            <person name="Zervas A."/>
            <person name="Stougaard P."/>
        </authorList>
    </citation>
    <scope>NUCLEOTIDE SEQUENCE</scope>
    <source>
        <strain evidence="5">In5</strain>
    </source>
</reference>
<keyword evidence="1" id="KW-0812">Transmembrane</keyword>
<feature type="transmembrane region" description="Helical" evidence="1">
    <location>
        <begin position="356"/>
        <end position="377"/>
    </location>
</feature>
<keyword evidence="1" id="KW-1133">Transmembrane helix</keyword>
<dbReference type="Pfam" id="PF21070">
    <property type="entry name" value="IcmF_helical"/>
    <property type="match status" value="1"/>
</dbReference>
<evidence type="ECO:0000313" key="6">
    <source>
        <dbReference type="Proteomes" id="UP001059607"/>
    </source>
</evidence>
<evidence type="ECO:0000259" key="4">
    <source>
        <dbReference type="Pfam" id="PF21070"/>
    </source>
</evidence>
<gene>
    <name evidence="5" type="ORF">NK667_12815</name>
</gene>
<dbReference type="Pfam" id="PF06761">
    <property type="entry name" value="IcmF-related"/>
    <property type="match status" value="1"/>
</dbReference>
<organism evidence="5 6">
    <name type="scientific">Pseudomonas nunensis</name>
    <dbReference type="NCBI Taxonomy" id="2961896"/>
    <lineage>
        <taxon>Bacteria</taxon>
        <taxon>Pseudomonadati</taxon>
        <taxon>Pseudomonadota</taxon>
        <taxon>Gammaproteobacteria</taxon>
        <taxon>Pseudomonadales</taxon>
        <taxon>Pseudomonadaceae</taxon>
        <taxon>Pseudomonas</taxon>
    </lineage>
</organism>
<dbReference type="InterPro" id="IPR048677">
    <property type="entry name" value="TssM1_hel"/>
</dbReference>
<dbReference type="Proteomes" id="UP001059607">
    <property type="component" value="Chromosome"/>
</dbReference>
<feature type="domain" description="Type VI secretion system component TssM1 helical" evidence="4">
    <location>
        <begin position="868"/>
        <end position="971"/>
    </location>
</feature>
<protein>
    <submittedName>
        <fullName evidence="5">Type VI secretion protein VasK</fullName>
    </submittedName>
</protein>
<evidence type="ECO:0000313" key="5">
    <source>
        <dbReference type="EMBL" id="UTO17189.1"/>
    </source>
</evidence>
<feature type="transmembrane region" description="Helical" evidence="1">
    <location>
        <begin position="56"/>
        <end position="73"/>
    </location>
</feature>
<dbReference type="PANTHER" id="PTHR36153:SF1">
    <property type="entry name" value="TYPE VI SECRETION SYSTEM COMPONENT TSSM1"/>
    <property type="match status" value="1"/>
</dbReference>
<dbReference type="InterPro" id="IPR053156">
    <property type="entry name" value="T6SS_TssM-like"/>
</dbReference>
<dbReference type="PANTHER" id="PTHR36153">
    <property type="entry name" value="INNER MEMBRANE PROTEIN-RELATED"/>
    <property type="match status" value="1"/>
</dbReference>
<name>A0ABY5ENH6_9PSED</name>
<proteinExistence type="predicted"/>
<dbReference type="InterPro" id="IPR010623">
    <property type="entry name" value="IcmF_C"/>
</dbReference>
<accession>A0ABY5ENH6</accession>
<evidence type="ECO:0000259" key="2">
    <source>
        <dbReference type="Pfam" id="PF06744"/>
    </source>
</evidence>
<keyword evidence="6" id="KW-1185">Reference proteome</keyword>
<dbReference type="RefSeq" id="WP_236708589.1">
    <property type="nucleotide sequence ID" value="NZ_CP101125.1"/>
</dbReference>
<feature type="domain" description="Type VI secretion system IcmF C-terminal" evidence="2">
    <location>
        <begin position="983"/>
        <end position="1082"/>
    </location>
</feature>
<dbReference type="Pfam" id="PF06744">
    <property type="entry name" value="IcmF_C"/>
    <property type="match status" value="1"/>
</dbReference>
<sequence>MTQIVEASKISSGKTALLLAVILAVLVTVGAVVWWLLMEPRLLSRAVLQDVLLKGVLLWALLFGMALVTWQIVQNGVRRLVIGSWLSPVSAPDEPDKQKAPSEIIRYLRARHGFFWRRKVRLLLVIGEPTEIEAIAPTLAEQFWLEGQGTVLLWGGSAETLLEQPFLKQWSGLNRGRALDGVVWALNKTQAADDAAMGEGVRQLQRLARGLGWQLPLYLWQVCASEWAQDKRKAQPVGCLLPSRFDAQVLQGRLSRLLEPLRRGGLAQISGVWGHDFLLRLSRDLQGEGIDRWRHTLTPLAGEFARGVPLRGLWFSLPVPRTIHNLNHDWPAASVWSGVLGDNPRSRRLGWSVPRIAYTLVLGLAVLWGTGLLLSFVSNRVLIAQVHTSLAALQQPRSNDEQLRALYDLVRELARLDYRAAHSAPWYQRFGLNRNQALLDALWPRYVEANNRLIRDPAATRLQQQLSALLKLSPDSPERAERARDAYNQLKAYLMMARPEKTDAALLVKTLSDAEPSREGLSPGLWQNLSPNLWAFYGEHLAANPAWRIEADAKLVAQVRQVLLGQLGQRNAEASLYQQLLDDAANHYSDVGLHQLVGDTDALALFSTDARVPGVFTREAWEGQVRHAIDAIAEARREEIDWVLSDKPTDIDTRLSPDQLRERLTERYFQDYASAWLNLLNSLRWQEAGSLDEVIDQLALMSDVRQSPLIALMNTLAYQGQAGTRTQALADSLVKSAQKLIGQDKAPVIDQLTHVPSSPLDATFGPLLALLGKGPEGKNSDDGLSLQAFLTRVTRVRLKLQQVSTAPDPLAMTQALAQTVFQGRRIDLTDTQSYGSLMAASLGAEWGGVAQTLFVQPLEQAWQRVLQPSAAGLNSQWQRSIVSHWNDAFASRYPFAATASDASLPMLGQMIRADSGRIEQFLQRQLSGVLRKEGSRWVADPRHSQGLRFNPKFLGAINQLSALADVLYTDGGVGLSFELQGKPVRDVVQTTFVLNGDKHHYFNQKESWQRFNWPGRSDYPGVSLSWTSVQASERLFGDYPGTWGLIRLLEKAQVTPLDDGDSRYRMVLKAPDGLNLIWHLRTELNAGPLALLKLRGFTLPQQIFLSENAAGGPYAQKESFQ</sequence>
<evidence type="ECO:0000256" key="1">
    <source>
        <dbReference type="SAM" id="Phobius"/>
    </source>
</evidence>
<dbReference type="EMBL" id="CP101125">
    <property type="protein sequence ID" value="UTO17189.1"/>
    <property type="molecule type" value="Genomic_DNA"/>
</dbReference>
<dbReference type="InterPro" id="IPR009612">
    <property type="entry name" value="IcmF-rel"/>
</dbReference>
<feature type="domain" description="IcmF-related" evidence="3">
    <location>
        <begin position="405"/>
        <end position="720"/>
    </location>
</feature>
<keyword evidence="1" id="KW-0472">Membrane</keyword>
<feature type="transmembrane region" description="Helical" evidence="1">
    <location>
        <begin position="16"/>
        <end position="36"/>
    </location>
</feature>